<organism evidence="1 2">
    <name type="scientific">Legionella lytica</name>
    <dbReference type="NCBI Taxonomy" id="96232"/>
    <lineage>
        <taxon>Bacteria</taxon>
        <taxon>Pseudomonadati</taxon>
        <taxon>Pseudomonadota</taxon>
        <taxon>Gammaproteobacteria</taxon>
        <taxon>Legionellales</taxon>
        <taxon>Legionellaceae</taxon>
        <taxon>Legionella</taxon>
    </lineage>
</organism>
<sequence length="162" mass="17441">MPITTYPISAFNKKSGSGDFNALATYLFDTGNPSVSAGVGPLIAAPTANPSELGSGKWQGGLTAVYFNAESVKIQYGGLVTYQTDFAGAHNRTHTSLMAIQPFGFIQLGKGFYLRSAPIWVFDFKNDRHAIPLGMGLGKVIQSGKTVLTCLLSHSFQYQLRE</sequence>
<protein>
    <submittedName>
        <fullName evidence="1">Uncharacterized protein</fullName>
    </submittedName>
</protein>
<name>A0ABW8DAZ5_9GAMM</name>
<gene>
    <name evidence="1" type="ORF">ACD661_15025</name>
</gene>
<evidence type="ECO:0000313" key="2">
    <source>
        <dbReference type="Proteomes" id="UP001615550"/>
    </source>
</evidence>
<comment type="caution">
    <text evidence="1">The sequence shown here is derived from an EMBL/GenBank/DDBJ whole genome shotgun (WGS) entry which is preliminary data.</text>
</comment>
<proteinExistence type="predicted"/>
<dbReference type="Proteomes" id="UP001615550">
    <property type="component" value="Unassembled WGS sequence"/>
</dbReference>
<evidence type="ECO:0000313" key="1">
    <source>
        <dbReference type="EMBL" id="MFJ1269873.1"/>
    </source>
</evidence>
<dbReference type="RefSeq" id="WP_400188688.1">
    <property type="nucleotide sequence ID" value="NZ_JBGORX010000010.1"/>
</dbReference>
<dbReference type="EMBL" id="JBGORX010000010">
    <property type="protein sequence ID" value="MFJ1269873.1"/>
    <property type="molecule type" value="Genomic_DNA"/>
</dbReference>
<reference evidence="1 2" key="1">
    <citation type="submission" date="2024-08" db="EMBL/GenBank/DDBJ databases">
        <title>Draft Genome Sequence of Legionella lytica strain DSB2004, Isolated From a Fire Sprinkler System.</title>
        <authorList>
            <person name="Everhart A.D."/>
            <person name="Kidane D.T."/>
            <person name="Farone A.L."/>
            <person name="Farone M.B."/>
        </authorList>
    </citation>
    <scope>NUCLEOTIDE SEQUENCE [LARGE SCALE GENOMIC DNA]</scope>
    <source>
        <strain evidence="1 2">DSB2004</strain>
    </source>
</reference>
<keyword evidence="2" id="KW-1185">Reference proteome</keyword>
<accession>A0ABW8DAZ5</accession>